<dbReference type="EMBL" id="PVTT01000002">
    <property type="protein sequence ID" value="PRY93608.1"/>
    <property type="molecule type" value="Genomic_DNA"/>
</dbReference>
<dbReference type="Gene3D" id="1.10.287.470">
    <property type="entry name" value="Helix hairpin bin"/>
    <property type="match status" value="2"/>
</dbReference>
<dbReference type="PANTHER" id="PTHR30469">
    <property type="entry name" value="MULTIDRUG RESISTANCE PROTEIN MDTA"/>
    <property type="match status" value="1"/>
</dbReference>
<keyword evidence="3" id="KW-1185">Reference proteome</keyword>
<name>A0A2T0X3U1_9RHOB</name>
<dbReference type="Gene3D" id="2.40.50.100">
    <property type="match status" value="2"/>
</dbReference>
<sequence>MRFLARSLSGVALTLAALGLLAWGALMVRDARTAGGEGGFGGRPAAERAYAARVLPVLPETIAPTLAAFGEVRAARTVELRAPAQGRVVELAPGFAEGGIVASGDVLLRVDPADARAALARAEAAEAEAEAETRDARRAEVLARAELEAAEAQAATQRRALDRAEDLLGRGTGTAAARETAEIAVQSAEQAVLARRQALAAAEARIDRAALAERRAALDLAEARRGAEDTVLAAPFGGILQSVAVAEGVLLTPNERLATLVDASALEVAFRLSTAAHARLSAAGPLSERPVLVTLGVDGLDLEAEAVITREAAATGEGGSGRLVFAAVEDAPWLRPGDFVEVRVREPALEGVARLPGAAVASDGTVLILGAEDRMEERPAPILRREGDDVIVDAARIAGEEVVAERTPLLGPGIVLRPIRPEGAARPPAGPETVRLDEGRRAALIAFVEDSDRIPSEAKERVLAQLRADRVPLQVVERIERRMGG</sequence>
<gene>
    <name evidence="2" type="ORF">BCF33_2488</name>
</gene>
<dbReference type="Gene3D" id="2.40.30.170">
    <property type="match status" value="1"/>
</dbReference>
<comment type="caution">
    <text evidence="2">The sequence shown here is derived from an EMBL/GenBank/DDBJ whole genome shotgun (WGS) entry which is preliminary data.</text>
</comment>
<feature type="coiled-coil region" evidence="1">
    <location>
        <begin position="115"/>
        <end position="167"/>
    </location>
</feature>
<dbReference type="AlphaFoldDB" id="A0A2T0X3U1"/>
<organism evidence="2 3">
    <name type="scientific">Hasllibacter halocynthiae</name>
    <dbReference type="NCBI Taxonomy" id="595589"/>
    <lineage>
        <taxon>Bacteria</taxon>
        <taxon>Pseudomonadati</taxon>
        <taxon>Pseudomonadota</taxon>
        <taxon>Alphaproteobacteria</taxon>
        <taxon>Rhodobacterales</taxon>
        <taxon>Roseobacteraceae</taxon>
        <taxon>Hasllibacter</taxon>
    </lineage>
</organism>
<dbReference type="SUPFAM" id="SSF111369">
    <property type="entry name" value="HlyD-like secretion proteins"/>
    <property type="match status" value="2"/>
</dbReference>
<accession>A0A2T0X3U1</accession>
<evidence type="ECO:0000313" key="3">
    <source>
        <dbReference type="Proteomes" id="UP000238801"/>
    </source>
</evidence>
<protein>
    <submittedName>
        <fullName evidence="2">Biotin/lipoyl-binding protein</fullName>
    </submittedName>
</protein>
<dbReference type="RefSeq" id="WP_106161185.1">
    <property type="nucleotide sequence ID" value="NZ_PVTT01000002.1"/>
</dbReference>
<keyword evidence="1" id="KW-0175">Coiled coil</keyword>
<dbReference type="GO" id="GO:0015562">
    <property type="term" value="F:efflux transmembrane transporter activity"/>
    <property type="evidence" value="ECO:0007669"/>
    <property type="project" value="TreeGrafter"/>
</dbReference>
<dbReference type="OrthoDB" id="7626141at2"/>
<evidence type="ECO:0000313" key="2">
    <source>
        <dbReference type="EMBL" id="PRY93608.1"/>
    </source>
</evidence>
<proteinExistence type="predicted"/>
<evidence type="ECO:0000256" key="1">
    <source>
        <dbReference type="SAM" id="Coils"/>
    </source>
</evidence>
<dbReference type="GO" id="GO:1990281">
    <property type="term" value="C:efflux pump complex"/>
    <property type="evidence" value="ECO:0007669"/>
    <property type="project" value="TreeGrafter"/>
</dbReference>
<dbReference type="Proteomes" id="UP000238801">
    <property type="component" value="Unassembled WGS sequence"/>
</dbReference>
<reference evidence="2 3" key="1">
    <citation type="submission" date="2018-03" db="EMBL/GenBank/DDBJ databases">
        <title>Genomic Encyclopedia of Archaeal and Bacterial Type Strains, Phase II (KMG-II): from individual species to whole genera.</title>
        <authorList>
            <person name="Goeker M."/>
        </authorList>
    </citation>
    <scope>NUCLEOTIDE SEQUENCE [LARGE SCALE GENOMIC DNA]</scope>
    <source>
        <strain evidence="2 3">DSM 29318</strain>
    </source>
</reference>